<feature type="transmembrane region" description="Helical" evidence="1">
    <location>
        <begin position="90"/>
        <end position="108"/>
    </location>
</feature>
<keyword evidence="1" id="KW-0472">Membrane</keyword>
<sequence>MRLTLILTTATIFSIIQTLIIPINFTLIFVVGWLLFVGTKEFVKVGILSAAVASIFADLPFGAILLIYLLISVTLWAISNLLPARNYFKIVLLIVSIAAWEIVARTVLVKIGAL</sequence>
<protein>
    <submittedName>
        <fullName evidence="2">Uncharacterized protein</fullName>
    </submittedName>
</protein>
<evidence type="ECO:0000313" key="3">
    <source>
        <dbReference type="Proteomes" id="UP000178162"/>
    </source>
</evidence>
<organism evidence="2 3">
    <name type="scientific">Candidatus Woykebacteria bacterium RBG_16_39_9b</name>
    <dbReference type="NCBI Taxonomy" id="1802595"/>
    <lineage>
        <taxon>Bacteria</taxon>
        <taxon>Candidatus Woykeibacteriota</taxon>
    </lineage>
</organism>
<name>A0A1G1WDN1_9BACT</name>
<dbReference type="AlphaFoldDB" id="A0A1G1WDN1"/>
<dbReference type="STRING" id="1802595.A2134_03150"/>
<comment type="caution">
    <text evidence="2">The sequence shown here is derived from an EMBL/GenBank/DDBJ whole genome shotgun (WGS) entry which is preliminary data.</text>
</comment>
<accession>A0A1G1WDN1</accession>
<evidence type="ECO:0000313" key="2">
    <source>
        <dbReference type="EMBL" id="OGY25802.1"/>
    </source>
</evidence>
<reference evidence="2 3" key="1">
    <citation type="journal article" date="2016" name="Nat. Commun.">
        <title>Thousands of microbial genomes shed light on interconnected biogeochemical processes in an aquifer system.</title>
        <authorList>
            <person name="Anantharaman K."/>
            <person name="Brown C.T."/>
            <person name="Hug L.A."/>
            <person name="Sharon I."/>
            <person name="Castelle C.J."/>
            <person name="Probst A.J."/>
            <person name="Thomas B.C."/>
            <person name="Singh A."/>
            <person name="Wilkins M.J."/>
            <person name="Karaoz U."/>
            <person name="Brodie E.L."/>
            <person name="Williams K.H."/>
            <person name="Hubbard S.S."/>
            <person name="Banfield J.F."/>
        </authorList>
    </citation>
    <scope>NUCLEOTIDE SEQUENCE [LARGE SCALE GENOMIC DNA]</scope>
</reference>
<evidence type="ECO:0000256" key="1">
    <source>
        <dbReference type="SAM" id="Phobius"/>
    </source>
</evidence>
<feature type="transmembrane region" description="Helical" evidence="1">
    <location>
        <begin position="12"/>
        <end position="36"/>
    </location>
</feature>
<proteinExistence type="predicted"/>
<gene>
    <name evidence="2" type="ORF">A2134_03150</name>
</gene>
<keyword evidence="1" id="KW-1133">Transmembrane helix</keyword>
<feature type="transmembrane region" description="Helical" evidence="1">
    <location>
        <begin position="48"/>
        <end position="78"/>
    </location>
</feature>
<keyword evidence="1" id="KW-0812">Transmembrane</keyword>
<dbReference type="EMBL" id="MHCR01000008">
    <property type="protein sequence ID" value="OGY25802.1"/>
    <property type="molecule type" value="Genomic_DNA"/>
</dbReference>
<dbReference type="Proteomes" id="UP000178162">
    <property type="component" value="Unassembled WGS sequence"/>
</dbReference>